<keyword evidence="1" id="KW-1133">Transmembrane helix</keyword>
<feature type="transmembrane region" description="Helical" evidence="1">
    <location>
        <begin position="20"/>
        <end position="37"/>
    </location>
</feature>
<keyword evidence="1" id="KW-0812">Transmembrane</keyword>
<feature type="transmembrane region" description="Helical" evidence="1">
    <location>
        <begin position="140"/>
        <end position="163"/>
    </location>
</feature>
<keyword evidence="1" id="KW-0472">Membrane</keyword>
<dbReference type="RefSeq" id="WP_035838993.1">
    <property type="nucleotide sequence ID" value="NZ_BNAB01000027.1"/>
</dbReference>
<evidence type="ECO:0000313" key="3">
    <source>
        <dbReference type="EMBL" id="SDX76524.1"/>
    </source>
</evidence>
<feature type="transmembrane region" description="Helical" evidence="1">
    <location>
        <begin position="383"/>
        <end position="405"/>
    </location>
</feature>
<evidence type="ECO:0000256" key="1">
    <source>
        <dbReference type="SAM" id="Phobius"/>
    </source>
</evidence>
<feature type="transmembrane region" description="Helical" evidence="1">
    <location>
        <begin position="71"/>
        <end position="87"/>
    </location>
</feature>
<feature type="transmembrane region" description="Helical" evidence="1">
    <location>
        <begin position="49"/>
        <end position="65"/>
    </location>
</feature>
<gene>
    <name evidence="2" type="ORF">GCM10008024_37530</name>
    <name evidence="3" type="ORF">SAMN05444006_12825</name>
</gene>
<comment type="caution">
    <text evidence="2">The sequence shown here is derived from an EMBL/GenBank/DDBJ whole genome shotgun (WGS) entry which is preliminary data.</text>
</comment>
<evidence type="ECO:0000313" key="4">
    <source>
        <dbReference type="Proteomes" id="UP000199541"/>
    </source>
</evidence>
<feature type="transmembrane region" description="Helical" evidence="1">
    <location>
        <begin position="454"/>
        <end position="476"/>
    </location>
</feature>
<evidence type="ECO:0000313" key="2">
    <source>
        <dbReference type="EMBL" id="GHE05708.1"/>
    </source>
</evidence>
<dbReference type="Proteomes" id="UP000634647">
    <property type="component" value="Unassembled WGS sequence"/>
</dbReference>
<evidence type="ECO:0000313" key="5">
    <source>
        <dbReference type="Proteomes" id="UP000634647"/>
    </source>
</evidence>
<dbReference type="AlphaFoldDB" id="A0AAN4UV22"/>
<organism evidence="2 5">
    <name type="scientific">Allgaiera indica</name>
    <dbReference type="NCBI Taxonomy" id="765699"/>
    <lineage>
        <taxon>Bacteria</taxon>
        <taxon>Pseudomonadati</taxon>
        <taxon>Pseudomonadota</taxon>
        <taxon>Alphaproteobacteria</taxon>
        <taxon>Rhodobacterales</taxon>
        <taxon>Paracoccaceae</taxon>
        <taxon>Allgaiera</taxon>
    </lineage>
</organism>
<reference evidence="2" key="1">
    <citation type="journal article" date="2014" name="Int. J. Syst. Evol. Microbiol.">
        <title>Complete genome sequence of Corynebacterium casei LMG S-19264T (=DSM 44701T), isolated from a smear-ripened cheese.</title>
        <authorList>
            <consortium name="US DOE Joint Genome Institute (JGI-PGF)"/>
            <person name="Walter F."/>
            <person name="Albersmeier A."/>
            <person name="Kalinowski J."/>
            <person name="Ruckert C."/>
        </authorList>
    </citation>
    <scope>NUCLEOTIDE SEQUENCE</scope>
    <source>
        <strain evidence="2">CGMCC 1.10859</strain>
    </source>
</reference>
<reference evidence="2" key="3">
    <citation type="submission" date="2023-06" db="EMBL/GenBank/DDBJ databases">
        <authorList>
            <person name="Sun Q."/>
            <person name="Zhou Y."/>
        </authorList>
    </citation>
    <scope>NUCLEOTIDE SEQUENCE</scope>
    <source>
        <strain evidence="2">CGMCC 1.10859</strain>
    </source>
</reference>
<accession>A0AAN4UV22</accession>
<dbReference type="Proteomes" id="UP000199541">
    <property type="component" value="Unassembled WGS sequence"/>
</dbReference>
<feature type="transmembrane region" description="Helical" evidence="1">
    <location>
        <begin position="260"/>
        <end position="283"/>
    </location>
</feature>
<sequence length="480" mass="50676">MPVTPARPSIGVVPGRMLPRDLALALALGAVAVLELAGRGTGLAPFQHLAWLAMAAVVLGSLGRIGLREGYLLVVSATLSGLAIWHARSPWQMLGGALDQASFLMAFILLLGLLHETAATSPAVAACGEYLTRQPPGRRYYALNIGTGALAVLFNLGVVSFLVPLIQNGIEKATPGDALNPVREQRQISAMLRGFAWSVIWSPTAMAPLVLMELIPGVDRLRWIEYGMGVFVLILILGAFEDRLRFRRYRPAARRQVAAFPTAGALRFAAACAWLFGMTGLAMELSGNTILFGLMLSCPLMMLGWLAVQFGVPRPGAAARVGARVGQILGRGAPRSAPVAITLACSGYIGVVAASLIPAGALAKALNLDAVPHYLLLSALPPLLAMVSLLALSPIMLAVFFGSLFAALPTLPADPTLIAFALSCGWALSMTGSPFATVVLMIDRVGDIPPRRTTWGWNLGFTVLCALVMVPIFWGLTGGR</sequence>
<feature type="transmembrane region" description="Helical" evidence="1">
    <location>
        <begin position="417"/>
        <end position="442"/>
    </location>
</feature>
<keyword evidence="4" id="KW-1185">Reference proteome</keyword>
<name>A0AAN4UV22_9RHOB</name>
<feature type="transmembrane region" description="Helical" evidence="1">
    <location>
        <begin position="94"/>
        <end position="114"/>
    </location>
</feature>
<reference evidence="3 4" key="2">
    <citation type="submission" date="2016-10" db="EMBL/GenBank/DDBJ databases">
        <authorList>
            <person name="Varghese N."/>
            <person name="Submissions S."/>
        </authorList>
    </citation>
    <scope>NUCLEOTIDE SEQUENCE [LARGE SCALE GENOMIC DNA]</scope>
    <source>
        <strain evidence="3 4">DSM 24802</strain>
    </source>
</reference>
<feature type="transmembrane region" description="Helical" evidence="1">
    <location>
        <begin position="223"/>
        <end position="240"/>
    </location>
</feature>
<proteinExistence type="predicted"/>
<dbReference type="EMBL" id="BNAB01000027">
    <property type="protein sequence ID" value="GHE05708.1"/>
    <property type="molecule type" value="Genomic_DNA"/>
</dbReference>
<feature type="transmembrane region" description="Helical" evidence="1">
    <location>
        <begin position="339"/>
        <end position="363"/>
    </location>
</feature>
<feature type="transmembrane region" description="Helical" evidence="1">
    <location>
        <begin position="289"/>
        <end position="308"/>
    </location>
</feature>
<protein>
    <submittedName>
        <fullName evidence="2">Uncharacterized protein</fullName>
    </submittedName>
</protein>
<dbReference type="EMBL" id="FNOB01000028">
    <property type="protein sequence ID" value="SDX76524.1"/>
    <property type="molecule type" value="Genomic_DNA"/>
</dbReference>